<evidence type="ECO:0000256" key="6">
    <source>
        <dbReference type="RuleBase" id="RU362079"/>
    </source>
</evidence>
<dbReference type="NCBIfam" id="TIGR00526">
    <property type="entry name" value="folB_dom"/>
    <property type="match status" value="1"/>
</dbReference>
<dbReference type="GO" id="GO:0046656">
    <property type="term" value="P:folic acid biosynthetic process"/>
    <property type="evidence" value="ECO:0007669"/>
    <property type="project" value="UniProtKB-UniRule"/>
</dbReference>
<dbReference type="SUPFAM" id="SSF55620">
    <property type="entry name" value="Tetrahydrobiopterin biosynthesis enzymes-like"/>
    <property type="match status" value="1"/>
</dbReference>
<organism evidence="8 9">
    <name type="scientific">Portibacter lacus</name>
    <dbReference type="NCBI Taxonomy" id="1099794"/>
    <lineage>
        <taxon>Bacteria</taxon>
        <taxon>Pseudomonadati</taxon>
        <taxon>Bacteroidota</taxon>
        <taxon>Saprospiria</taxon>
        <taxon>Saprospirales</taxon>
        <taxon>Haliscomenobacteraceae</taxon>
        <taxon>Portibacter</taxon>
    </lineage>
</organism>
<proteinExistence type="inferred from homology"/>
<dbReference type="InterPro" id="IPR043133">
    <property type="entry name" value="GTP-CH-I_C/QueF"/>
</dbReference>
<dbReference type="AlphaFoldDB" id="A0AA37WCV7"/>
<comment type="function">
    <text evidence="6">Catalyzes the conversion of 7,8-dihydroneopterin to 6-hydroxymethyl-7,8-dihydropterin.</text>
</comment>
<comment type="caution">
    <text evidence="8">The sequence shown here is derived from an EMBL/GenBank/DDBJ whole genome shotgun (WGS) entry which is preliminary data.</text>
</comment>
<comment type="pathway">
    <text evidence="2 6">Cofactor biosynthesis; tetrahydrofolate biosynthesis; 2-amino-4-hydroxy-6-hydroxymethyl-7,8-dihydropteridine diphosphate from 7,8-dihydroneopterin triphosphate: step 3/4.</text>
</comment>
<keyword evidence="5 6" id="KW-0456">Lyase</keyword>
<keyword evidence="9" id="KW-1185">Reference proteome</keyword>
<comment type="catalytic activity">
    <reaction evidence="1 6">
        <text>7,8-dihydroneopterin = 6-hydroxymethyl-7,8-dihydropterin + glycolaldehyde</text>
        <dbReference type="Rhea" id="RHEA:10540"/>
        <dbReference type="ChEBI" id="CHEBI:17001"/>
        <dbReference type="ChEBI" id="CHEBI:17071"/>
        <dbReference type="ChEBI" id="CHEBI:44841"/>
        <dbReference type="EC" id="4.1.2.25"/>
    </reaction>
</comment>
<dbReference type="RefSeq" id="WP_235290815.1">
    <property type="nucleotide sequence ID" value="NZ_BSOH01000007.1"/>
</dbReference>
<dbReference type="InterPro" id="IPR006156">
    <property type="entry name" value="Dihydroneopterin_aldolase"/>
</dbReference>
<dbReference type="GO" id="GO:0005737">
    <property type="term" value="C:cytoplasm"/>
    <property type="evidence" value="ECO:0007669"/>
    <property type="project" value="TreeGrafter"/>
</dbReference>
<sequence>MTRIGLEEMEFYAFHGYYEGERKMGNKYLLDVFVELKSELTNSEDIDDTVNYEDIYAICKEEMDEPRQLLETVAYAIVDRLKSTKKIIAKVDLKLKKVGVQLGGKVKQSVIEYSG</sequence>
<evidence type="ECO:0000256" key="4">
    <source>
        <dbReference type="ARBA" id="ARBA00022909"/>
    </source>
</evidence>
<dbReference type="EMBL" id="BSOH01000007">
    <property type="protein sequence ID" value="GLR17006.1"/>
    <property type="molecule type" value="Genomic_DNA"/>
</dbReference>
<gene>
    <name evidence="8" type="ORF">GCM10007940_16210</name>
</gene>
<dbReference type="Proteomes" id="UP001156666">
    <property type="component" value="Unassembled WGS sequence"/>
</dbReference>
<reference evidence="8" key="2">
    <citation type="submission" date="2023-01" db="EMBL/GenBank/DDBJ databases">
        <title>Draft genome sequence of Portibacter lacus strain NBRC 108769.</title>
        <authorList>
            <person name="Sun Q."/>
            <person name="Mori K."/>
        </authorList>
    </citation>
    <scope>NUCLEOTIDE SEQUENCE</scope>
    <source>
        <strain evidence="8">NBRC 108769</strain>
    </source>
</reference>
<dbReference type="EC" id="4.1.2.25" evidence="6"/>
<dbReference type="Gene3D" id="3.30.1130.10">
    <property type="match status" value="1"/>
</dbReference>
<evidence type="ECO:0000259" key="7">
    <source>
        <dbReference type="SMART" id="SM00905"/>
    </source>
</evidence>
<reference evidence="8" key="1">
    <citation type="journal article" date="2014" name="Int. J. Syst. Evol. Microbiol.">
        <title>Complete genome sequence of Corynebacterium casei LMG S-19264T (=DSM 44701T), isolated from a smear-ripened cheese.</title>
        <authorList>
            <consortium name="US DOE Joint Genome Institute (JGI-PGF)"/>
            <person name="Walter F."/>
            <person name="Albersmeier A."/>
            <person name="Kalinowski J."/>
            <person name="Ruckert C."/>
        </authorList>
    </citation>
    <scope>NUCLEOTIDE SEQUENCE</scope>
    <source>
        <strain evidence="8">NBRC 108769</strain>
    </source>
</reference>
<evidence type="ECO:0000256" key="5">
    <source>
        <dbReference type="ARBA" id="ARBA00023239"/>
    </source>
</evidence>
<dbReference type="GO" id="GO:0046654">
    <property type="term" value="P:tetrahydrofolate biosynthetic process"/>
    <property type="evidence" value="ECO:0007669"/>
    <property type="project" value="UniProtKB-UniRule"/>
</dbReference>
<keyword evidence="4 6" id="KW-0289">Folate biosynthesis</keyword>
<dbReference type="PANTHER" id="PTHR42844">
    <property type="entry name" value="DIHYDRONEOPTERIN ALDOLASE 1-RELATED"/>
    <property type="match status" value="1"/>
</dbReference>
<dbReference type="NCBIfam" id="TIGR00525">
    <property type="entry name" value="folB"/>
    <property type="match status" value="1"/>
</dbReference>
<evidence type="ECO:0000313" key="8">
    <source>
        <dbReference type="EMBL" id="GLR17006.1"/>
    </source>
</evidence>
<name>A0AA37WCV7_9BACT</name>
<dbReference type="InterPro" id="IPR006157">
    <property type="entry name" value="FolB_dom"/>
</dbReference>
<dbReference type="PANTHER" id="PTHR42844:SF1">
    <property type="entry name" value="DIHYDRONEOPTERIN ALDOLASE 1-RELATED"/>
    <property type="match status" value="1"/>
</dbReference>
<evidence type="ECO:0000256" key="2">
    <source>
        <dbReference type="ARBA" id="ARBA00005013"/>
    </source>
</evidence>
<accession>A0AA37WCV7</accession>
<dbReference type="GO" id="GO:0004150">
    <property type="term" value="F:dihydroneopterin aldolase activity"/>
    <property type="evidence" value="ECO:0007669"/>
    <property type="project" value="UniProtKB-UniRule"/>
</dbReference>
<evidence type="ECO:0000256" key="3">
    <source>
        <dbReference type="ARBA" id="ARBA00005708"/>
    </source>
</evidence>
<feature type="domain" description="Dihydroneopterin aldolase/epimerase" evidence="7">
    <location>
        <begin position="4"/>
        <end position="113"/>
    </location>
</feature>
<evidence type="ECO:0000256" key="1">
    <source>
        <dbReference type="ARBA" id="ARBA00001353"/>
    </source>
</evidence>
<protein>
    <recommendedName>
        <fullName evidence="6">7,8-dihydroneopterin aldolase</fullName>
        <ecNumber evidence="6">4.1.2.25</ecNumber>
    </recommendedName>
</protein>
<comment type="similarity">
    <text evidence="3 6">Belongs to the DHNA family.</text>
</comment>
<evidence type="ECO:0000313" key="9">
    <source>
        <dbReference type="Proteomes" id="UP001156666"/>
    </source>
</evidence>
<dbReference type="SMART" id="SM00905">
    <property type="entry name" value="FolB"/>
    <property type="match status" value="1"/>
</dbReference>
<dbReference type="Pfam" id="PF02152">
    <property type="entry name" value="FolB"/>
    <property type="match status" value="1"/>
</dbReference>